<protein>
    <submittedName>
        <fullName evidence="1">Uncharacterized protein</fullName>
    </submittedName>
</protein>
<dbReference type="EMBL" id="KZ825490">
    <property type="protein sequence ID" value="PYI32728.1"/>
    <property type="molecule type" value="Genomic_DNA"/>
</dbReference>
<evidence type="ECO:0000313" key="1">
    <source>
        <dbReference type="EMBL" id="PYI32728.1"/>
    </source>
</evidence>
<evidence type="ECO:0000313" key="2">
    <source>
        <dbReference type="Proteomes" id="UP000248817"/>
    </source>
</evidence>
<reference evidence="1 2" key="1">
    <citation type="submission" date="2018-02" db="EMBL/GenBank/DDBJ databases">
        <title>The genomes of Aspergillus section Nigri reveals drivers in fungal speciation.</title>
        <authorList>
            <consortium name="DOE Joint Genome Institute"/>
            <person name="Vesth T.C."/>
            <person name="Nybo J."/>
            <person name="Theobald S."/>
            <person name="Brandl J."/>
            <person name="Frisvad J.C."/>
            <person name="Nielsen K.F."/>
            <person name="Lyhne E.K."/>
            <person name="Kogle M.E."/>
            <person name="Kuo A."/>
            <person name="Riley R."/>
            <person name="Clum A."/>
            <person name="Nolan M."/>
            <person name="Lipzen A."/>
            <person name="Salamov A."/>
            <person name="Henrissat B."/>
            <person name="Wiebenga A."/>
            <person name="De vries R.P."/>
            <person name="Grigoriev I.V."/>
            <person name="Mortensen U.H."/>
            <person name="Andersen M.R."/>
            <person name="Baker S.E."/>
        </authorList>
    </citation>
    <scope>NUCLEOTIDE SEQUENCE [LARGE SCALE GENOMIC DNA]</scope>
    <source>
        <strain evidence="1 2">CBS 114.80</strain>
    </source>
</reference>
<gene>
    <name evidence="1" type="ORF">BP00DRAFT_414515</name>
</gene>
<keyword evidence="2" id="KW-1185">Reference proteome</keyword>
<dbReference type="AlphaFoldDB" id="A0A2V5I7H4"/>
<accession>A0A2V5I7H4</accession>
<proteinExistence type="predicted"/>
<name>A0A2V5I7H4_9EURO</name>
<organism evidence="1 2">
    <name type="scientific">Aspergillus indologenus CBS 114.80</name>
    <dbReference type="NCBI Taxonomy" id="1450541"/>
    <lineage>
        <taxon>Eukaryota</taxon>
        <taxon>Fungi</taxon>
        <taxon>Dikarya</taxon>
        <taxon>Ascomycota</taxon>
        <taxon>Pezizomycotina</taxon>
        <taxon>Eurotiomycetes</taxon>
        <taxon>Eurotiomycetidae</taxon>
        <taxon>Eurotiales</taxon>
        <taxon>Aspergillaceae</taxon>
        <taxon>Aspergillus</taxon>
        <taxon>Aspergillus subgen. Circumdati</taxon>
    </lineage>
</organism>
<sequence length="175" mass="18916">MCLPGICDPFDLEDCCGGSGATAPQARQRPVQPPVHQQRAGVPYLQLMKRKYYLQPAAAAARAPKPMQGQGQGQQMQYPAEPQSVRFLWKAGGYLRGPMGGTDPLPTVNVSKTPRGSIVLAGVPKGLPSIKPYEQGQLVSGCLRNVTKSYLFSNAQYYRTRKGLVILKGGQVSEV</sequence>
<dbReference type="Proteomes" id="UP000248817">
    <property type="component" value="Unassembled WGS sequence"/>
</dbReference>